<reference evidence="3 4" key="1">
    <citation type="submission" date="2016-10" db="EMBL/GenBank/DDBJ databases">
        <authorList>
            <person name="de Groot N.N."/>
        </authorList>
    </citation>
    <scope>NUCLEOTIDE SEQUENCE [LARGE SCALE GENOMIC DNA]</scope>
    <source>
        <strain evidence="3 4">DSM 19012</strain>
    </source>
</reference>
<dbReference type="InterPro" id="IPR036779">
    <property type="entry name" value="LysM_dom_sf"/>
</dbReference>
<gene>
    <name evidence="3" type="ORF">SAMN05444380_101202</name>
</gene>
<dbReference type="GO" id="GO:0000270">
    <property type="term" value="P:peptidoglycan metabolic process"/>
    <property type="evidence" value="ECO:0007669"/>
    <property type="project" value="InterPro"/>
</dbReference>
<feature type="domain" description="LysM" evidence="2">
    <location>
        <begin position="468"/>
        <end position="513"/>
    </location>
</feature>
<dbReference type="Pfam" id="PF01476">
    <property type="entry name" value="LysM"/>
    <property type="match status" value="2"/>
</dbReference>
<dbReference type="InterPro" id="IPR008258">
    <property type="entry name" value="Transglycosylase_SLT_dom_1"/>
</dbReference>
<dbReference type="eggNOG" id="COG1388">
    <property type="taxonomic scope" value="Bacteria"/>
</dbReference>
<dbReference type="AlphaFoldDB" id="A0A1I1V1X6"/>
<dbReference type="Gene3D" id="1.10.530.10">
    <property type="match status" value="1"/>
</dbReference>
<sequence>MKRNNLLSIYPLLLFSFLGLVGIPIKSTGQKAMNDTLSMTSSVTADLFSQSLDSLVNIWYATTTPGLVVDTIYEDSFVSGHEFSDSVLIGRLSKIVSAIPLTYNNHVKSFIKLYTLKRREQVETMLGLSEYYFPVFESALDAAGLPLELKYLPVIESALNPRAFSRAGASGLWQFMYYTGKQYGLEINSYVDERRDPYKSTRAAVEFLSDLYNIYGDWQLVIAAYNCGPGNVNRAIRRSGGKRNFWELFYLLPRETRGYVPAFIAATYTFHYYKEHDLKPRPSLLPVATDTVMISRPLHFFQVSEMLDVPIDIIRQLNPQYRRDIIPAQNQAYPLRLAFHQSTFFASREDTIYNHKREKFFPNNQLVIKPGSTLGVSSAPPPGKTKIYYTVKSGDALGLIADWFDVYTSTLRYWNNIRGNLIRVGQKLVIYVDEDKADYYRNIARQKSGYSTSTNDQLADSTDDDDYIYHVVGKGDSVWSIARQYPGVTDTDILRLNNIKNARHIKPGQKLKIKPKS</sequence>
<dbReference type="GO" id="GO:0016020">
    <property type="term" value="C:membrane"/>
    <property type="evidence" value="ECO:0007669"/>
    <property type="project" value="InterPro"/>
</dbReference>
<evidence type="ECO:0000313" key="4">
    <source>
        <dbReference type="Proteomes" id="UP000181976"/>
    </source>
</evidence>
<dbReference type="InterPro" id="IPR023346">
    <property type="entry name" value="Lysozyme-like_dom_sf"/>
</dbReference>
<keyword evidence="4" id="KW-1185">Reference proteome</keyword>
<feature type="domain" description="LysM" evidence="2">
    <location>
        <begin position="387"/>
        <end position="430"/>
    </location>
</feature>
<evidence type="ECO:0000313" key="3">
    <source>
        <dbReference type="EMBL" id="SFD74300.1"/>
    </source>
</evidence>
<dbReference type="PANTHER" id="PTHR37423:SF2">
    <property type="entry name" value="MEMBRANE-BOUND LYTIC MUREIN TRANSGLYCOSYLASE C"/>
    <property type="match status" value="1"/>
</dbReference>
<dbReference type="GO" id="GO:0008933">
    <property type="term" value="F:peptidoglycan lytic transglycosylase activity"/>
    <property type="evidence" value="ECO:0007669"/>
    <property type="project" value="InterPro"/>
</dbReference>
<dbReference type="InterPro" id="IPR000189">
    <property type="entry name" value="Transglyc_AS"/>
</dbReference>
<dbReference type="PANTHER" id="PTHR37423">
    <property type="entry name" value="SOLUBLE LYTIC MUREIN TRANSGLYCOSYLASE-RELATED"/>
    <property type="match status" value="1"/>
</dbReference>
<dbReference type="Gene3D" id="3.10.350.10">
    <property type="entry name" value="LysM domain"/>
    <property type="match status" value="2"/>
</dbReference>
<dbReference type="SUPFAM" id="SSF54106">
    <property type="entry name" value="LysM domain"/>
    <property type="match status" value="2"/>
</dbReference>
<dbReference type="STRING" id="385682.SAMN05444380_101202"/>
<dbReference type="EMBL" id="FONA01000001">
    <property type="protein sequence ID" value="SFD74300.1"/>
    <property type="molecule type" value="Genomic_DNA"/>
</dbReference>
<dbReference type="OrthoDB" id="9815002at2"/>
<dbReference type="SMART" id="SM00257">
    <property type="entry name" value="LysM"/>
    <property type="match status" value="2"/>
</dbReference>
<dbReference type="FunCoup" id="A0A1I1V1X6">
    <property type="interactions" value="100"/>
</dbReference>
<proteinExistence type="inferred from homology"/>
<dbReference type="SUPFAM" id="SSF53955">
    <property type="entry name" value="Lysozyme-like"/>
    <property type="match status" value="1"/>
</dbReference>
<dbReference type="Pfam" id="PF01464">
    <property type="entry name" value="SLT"/>
    <property type="match status" value="1"/>
</dbReference>
<evidence type="ECO:0000259" key="2">
    <source>
        <dbReference type="PROSITE" id="PS51782"/>
    </source>
</evidence>
<evidence type="ECO:0000256" key="1">
    <source>
        <dbReference type="ARBA" id="ARBA00007734"/>
    </source>
</evidence>
<comment type="similarity">
    <text evidence="1">Belongs to the transglycosylase Slt family.</text>
</comment>
<dbReference type="PROSITE" id="PS00922">
    <property type="entry name" value="TRANSGLYCOSYLASE"/>
    <property type="match status" value="1"/>
</dbReference>
<dbReference type="Proteomes" id="UP000181976">
    <property type="component" value="Unassembled WGS sequence"/>
</dbReference>
<organism evidence="3 4">
    <name type="scientific">Thermophagus xiamenensis</name>
    <dbReference type="NCBI Taxonomy" id="385682"/>
    <lineage>
        <taxon>Bacteria</taxon>
        <taxon>Pseudomonadati</taxon>
        <taxon>Bacteroidota</taxon>
        <taxon>Bacteroidia</taxon>
        <taxon>Marinilabiliales</taxon>
        <taxon>Marinilabiliaceae</taxon>
        <taxon>Thermophagus</taxon>
    </lineage>
</organism>
<dbReference type="RefSeq" id="WP_010526892.1">
    <property type="nucleotide sequence ID" value="NZ_AFSL01000023.1"/>
</dbReference>
<dbReference type="CDD" id="cd16894">
    <property type="entry name" value="MltD-like"/>
    <property type="match status" value="1"/>
</dbReference>
<dbReference type="CDD" id="cd00118">
    <property type="entry name" value="LysM"/>
    <property type="match status" value="2"/>
</dbReference>
<dbReference type="InParanoid" id="A0A1I1V1X6"/>
<dbReference type="PROSITE" id="PS51782">
    <property type="entry name" value="LYSM"/>
    <property type="match status" value="2"/>
</dbReference>
<accession>A0A1I1V1X6</accession>
<dbReference type="InterPro" id="IPR018392">
    <property type="entry name" value="LysM"/>
</dbReference>
<protein>
    <submittedName>
        <fullName evidence="3">Membrane-bound lytic murein transglycosylase D</fullName>
    </submittedName>
</protein>
<dbReference type="eggNOG" id="COG0741">
    <property type="taxonomic scope" value="Bacteria"/>
</dbReference>
<name>A0A1I1V1X6_9BACT</name>